<proteinExistence type="predicted"/>
<name>A0A089NIV2_9HYPH</name>
<protein>
    <submittedName>
        <fullName evidence="2">Protein of unassigned function</fullName>
    </submittedName>
</protein>
<evidence type="ECO:0000313" key="2">
    <source>
        <dbReference type="EMBL" id="AIQ87806.1"/>
    </source>
</evidence>
<accession>A0A089NIV2</accession>
<sequence length="80" mass="8436">MKSAPLALFVVLIGTASAFAETGAERAACTPDVMRLCASQIPNAGAITLCLRENRVALSSACRTVVDRSDRSKGNIANRR</sequence>
<organism evidence="2 3">
    <name type="scientific">Methylobacterium oryzae CBMB20</name>
    <dbReference type="NCBI Taxonomy" id="693986"/>
    <lineage>
        <taxon>Bacteria</taxon>
        <taxon>Pseudomonadati</taxon>
        <taxon>Pseudomonadota</taxon>
        <taxon>Alphaproteobacteria</taxon>
        <taxon>Hyphomicrobiales</taxon>
        <taxon>Methylobacteriaceae</taxon>
        <taxon>Methylobacterium</taxon>
    </lineage>
</organism>
<gene>
    <name evidence="2" type="ORF">MOC_0051</name>
</gene>
<dbReference type="HOGENOM" id="CLU_145244_4_1_5"/>
<evidence type="ECO:0000256" key="1">
    <source>
        <dbReference type="SAM" id="SignalP"/>
    </source>
</evidence>
<dbReference type="eggNOG" id="ENOG5033B3H">
    <property type="taxonomic scope" value="Bacteria"/>
</dbReference>
<evidence type="ECO:0000313" key="3">
    <source>
        <dbReference type="Proteomes" id="UP000029492"/>
    </source>
</evidence>
<dbReference type="RefSeq" id="WP_043353734.1">
    <property type="nucleotide sequence ID" value="NZ_CP003811.1"/>
</dbReference>
<keyword evidence="1" id="KW-0732">Signal</keyword>
<keyword evidence="3" id="KW-1185">Reference proteome</keyword>
<dbReference type="KEGG" id="mor:MOC_0051"/>
<feature type="signal peptide" evidence="1">
    <location>
        <begin position="1"/>
        <end position="20"/>
    </location>
</feature>
<dbReference type="AlphaFoldDB" id="A0A089NIV2"/>
<dbReference type="Proteomes" id="UP000029492">
    <property type="component" value="Chromosome"/>
</dbReference>
<reference evidence="2 3" key="1">
    <citation type="journal article" date="2014" name="PLoS ONE">
        <title>Genome Information of Methylobacterium oryzae, a Plant-Probiotic Methylotroph in the Phyllosphere.</title>
        <authorList>
            <person name="Kwak M.J."/>
            <person name="Jeong H."/>
            <person name="Madhaiyan M."/>
            <person name="Lee Y."/>
            <person name="Sa T.M."/>
            <person name="Oh T.K."/>
            <person name="Kim J.F."/>
        </authorList>
    </citation>
    <scope>NUCLEOTIDE SEQUENCE [LARGE SCALE GENOMIC DNA]</scope>
    <source>
        <strain evidence="2 3">CBMB20</strain>
    </source>
</reference>
<dbReference type="EMBL" id="CP003811">
    <property type="protein sequence ID" value="AIQ87806.1"/>
    <property type="molecule type" value="Genomic_DNA"/>
</dbReference>
<feature type="chain" id="PRO_5001847794" evidence="1">
    <location>
        <begin position="21"/>
        <end position="80"/>
    </location>
</feature>